<dbReference type="PANTHER" id="PTHR44688">
    <property type="entry name" value="DNA-BINDING TRANSCRIPTIONAL ACTIVATOR DEVR_DOSR"/>
    <property type="match status" value="1"/>
</dbReference>
<dbReference type="SMART" id="SM00421">
    <property type="entry name" value="HTH_LUXR"/>
    <property type="match status" value="1"/>
</dbReference>
<keyword evidence="1" id="KW-0805">Transcription regulation</keyword>
<organism evidence="6 7">
    <name type="scientific">Dictyobacter halimunensis</name>
    <dbReference type="NCBI Taxonomy" id="3026934"/>
    <lineage>
        <taxon>Bacteria</taxon>
        <taxon>Bacillati</taxon>
        <taxon>Chloroflexota</taxon>
        <taxon>Ktedonobacteria</taxon>
        <taxon>Ktedonobacterales</taxon>
        <taxon>Dictyobacteraceae</taxon>
        <taxon>Dictyobacter</taxon>
    </lineage>
</organism>
<dbReference type="PANTHER" id="PTHR44688:SF16">
    <property type="entry name" value="DNA-BINDING TRANSCRIPTIONAL ACTIVATOR DEVR_DOSR"/>
    <property type="match status" value="1"/>
</dbReference>
<sequence length="274" mass="30589">MACGNLTAADQALQQAEALTRQETLAGQALLVAGMRAWYWLVGGNPDAASRWAEQVVFSPHTWTPSDNDVFLMQIRVYLAQQHSERTLDLLEQFREQLDRPGNIALAMEYLAAYAVALHQAGRREHVQAVMSRLLAMTEPEGSLRVYLDEGQPMKRVLQTLLTVPRGTQTTDLSPALSRSYVRRLLTAFEHHASRPAQHTSRTDASPLGAREPLSPQELNVLRLLAAGSTYVEIAQELIVSPNTIKTQVGSIYRKLGVNRRTQAIEAARQLRWL</sequence>
<gene>
    <name evidence="6" type="ORF">KDH_27220</name>
</gene>
<dbReference type="SUPFAM" id="SSF48452">
    <property type="entry name" value="TPR-like"/>
    <property type="match status" value="1"/>
</dbReference>
<dbReference type="PROSITE" id="PS00622">
    <property type="entry name" value="HTH_LUXR_1"/>
    <property type="match status" value="1"/>
</dbReference>
<dbReference type="InterPro" id="IPR011990">
    <property type="entry name" value="TPR-like_helical_dom_sf"/>
</dbReference>
<evidence type="ECO:0000259" key="5">
    <source>
        <dbReference type="PROSITE" id="PS50043"/>
    </source>
</evidence>
<dbReference type="Pfam" id="PF00196">
    <property type="entry name" value="GerE"/>
    <property type="match status" value="1"/>
</dbReference>
<name>A0ABQ6FTM9_9CHLR</name>
<dbReference type="EMBL" id="BSRI01000001">
    <property type="protein sequence ID" value="GLV55878.1"/>
    <property type="molecule type" value="Genomic_DNA"/>
</dbReference>
<reference evidence="6 7" key="1">
    <citation type="submission" date="2023-02" db="EMBL/GenBank/DDBJ databases">
        <title>Dictyobacter halimunensis sp. nov., a new member of the class Ktedonobacteria from forest soil in a geothermal area.</title>
        <authorList>
            <person name="Rachmania M.K."/>
            <person name="Ningsih F."/>
            <person name="Sakai Y."/>
            <person name="Yabe S."/>
            <person name="Yokota A."/>
            <person name="Sjamsuridzal W."/>
        </authorList>
    </citation>
    <scope>NUCLEOTIDE SEQUENCE [LARGE SCALE GENOMIC DNA]</scope>
    <source>
        <strain evidence="6 7">S3.2.2.5</strain>
    </source>
</reference>
<evidence type="ECO:0000313" key="6">
    <source>
        <dbReference type="EMBL" id="GLV55878.1"/>
    </source>
</evidence>
<dbReference type="InterPro" id="IPR000792">
    <property type="entry name" value="Tscrpt_reg_LuxR_C"/>
</dbReference>
<dbReference type="Pfam" id="PF17874">
    <property type="entry name" value="TPR_MalT"/>
    <property type="match status" value="1"/>
</dbReference>
<keyword evidence="3" id="KW-0804">Transcription</keyword>
<evidence type="ECO:0000256" key="2">
    <source>
        <dbReference type="ARBA" id="ARBA00023125"/>
    </source>
</evidence>
<dbReference type="SUPFAM" id="SSF46894">
    <property type="entry name" value="C-terminal effector domain of the bipartite response regulators"/>
    <property type="match status" value="1"/>
</dbReference>
<dbReference type="InterPro" id="IPR016032">
    <property type="entry name" value="Sig_transdc_resp-reg_C-effctor"/>
</dbReference>
<evidence type="ECO:0000256" key="1">
    <source>
        <dbReference type="ARBA" id="ARBA00023015"/>
    </source>
</evidence>
<keyword evidence="2" id="KW-0238">DNA-binding</keyword>
<evidence type="ECO:0000256" key="3">
    <source>
        <dbReference type="ARBA" id="ARBA00023163"/>
    </source>
</evidence>
<dbReference type="PRINTS" id="PR00038">
    <property type="entry name" value="HTHLUXR"/>
</dbReference>
<dbReference type="PROSITE" id="PS50043">
    <property type="entry name" value="HTH_LUXR_2"/>
    <property type="match status" value="1"/>
</dbReference>
<evidence type="ECO:0000313" key="7">
    <source>
        <dbReference type="Proteomes" id="UP001344906"/>
    </source>
</evidence>
<accession>A0ABQ6FTM9</accession>
<keyword evidence="7" id="KW-1185">Reference proteome</keyword>
<protein>
    <recommendedName>
        <fullName evidence="5">HTH luxR-type domain-containing protein</fullName>
    </recommendedName>
</protein>
<dbReference type="Proteomes" id="UP001344906">
    <property type="component" value="Unassembled WGS sequence"/>
</dbReference>
<dbReference type="Gene3D" id="1.10.10.10">
    <property type="entry name" value="Winged helix-like DNA-binding domain superfamily/Winged helix DNA-binding domain"/>
    <property type="match status" value="1"/>
</dbReference>
<feature type="region of interest" description="Disordered" evidence="4">
    <location>
        <begin position="192"/>
        <end position="212"/>
    </location>
</feature>
<dbReference type="InterPro" id="IPR036388">
    <property type="entry name" value="WH-like_DNA-bd_sf"/>
</dbReference>
<proteinExistence type="predicted"/>
<comment type="caution">
    <text evidence="6">The sequence shown here is derived from an EMBL/GenBank/DDBJ whole genome shotgun (WGS) entry which is preliminary data.</text>
</comment>
<dbReference type="CDD" id="cd06170">
    <property type="entry name" value="LuxR_C_like"/>
    <property type="match status" value="1"/>
</dbReference>
<dbReference type="InterPro" id="IPR041617">
    <property type="entry name" value="TPR_MalT"/>
</dbReference>
<evidence type="ECO:0000256" key="4">
    <source>
        <dbReference type="SAM" id="MobiDB-lite"/>
    </source>
</evidence>
<feature type="domain" description="HTH luxR-type" evidence="5">
    <location>
        <begin position="207"/>
        <end position="272"/>
    </location>
</feature>
<dbReference type="Gene3D" id="1.25.40.10">
    <property type="entry name" value="Tetratricopeptide repeat domain"/>
    <property type="match status" value="1"/>
</dbReference>